<sequence>TPDPAPSTSVDSRFPQNPAPDVPFPPGPGEPTVDSSPSFVPISFPPAAPVTSVPSYGKRSRATERERMSERDDDNEPTKRVKNRGNLKFNSLRKLTIRNSRNTSLRDVFAASPQLESLTFGPCHNVKLFPDNAPRTLSEMTLDALPADMQTVRQLGLSFPNLSSLTVVFEDPELVFGISSLTVVFVDPEVYTSV</sequence>
<evidence type="ECO:0000313" key="2">
    <source>
        <dbReference type="EMBL" id="GIQ89250.1"/>
    </source>
</evidence>
<feature type="compositionally biased region" description="Pro residues" evidence="1">
    <location>
        <begin position="17"/>
        <end position="29"/>
    </location>
</feature>
<reference evidence="2 3" key="1">
    <citation type="journal article" date="2018" name="PLoS ONE">
        <title>The draft genome of Kipferlia bialata reveals reductive genome evolution in fornicate parasites.</title>
        <authorList>
            <person name="Tanifuji G."/>
            <person name="Takabayashi S."/>
            <person name="Kume K."/>
            <person name="Takagi M."/>
            <person name="Nakayama T."/>
            <person name="Kamikawa R."/>
            <person name="Inagaki Y."/>
            <person name="Hashimoto T."/>
        </authorList>
    </citation>
    <scope>NUCLEOTIDE SEQUENCE [LARGE SCALE GENOMIC DNA]</scope>
    <source>
        <strain evidence="2">NY0173</strain>
    </source>
</reference>
<evidence type="ECO:0000256" key="1">
    <source>
        <dbReference type="SAM" id="MobiDB-lite"/>
    </source>
</evidence>
<feature type="non-terminal residue" evidence="2">
    <location>
        <position position="1"/>
    </location>
</feature>
<comment type="caution">
    <text evidence="2">The sequence shown here is derived from an EMBL/GenBank/DDBJ whole genome shotgun (WGS) entry which is preliminary data.</text>
</comment>
<name>A0A9K3GNY6_9EUKA</name>
<dbReference type="Proteomes" id="UP000265618">
    <property type="component" value="Unassembled WGS sequence"/>
</dbReference>
<accession>A0A9K3GNY6</accession>
<keyword evidence="3" id="KW-1185">Reference proteome</keyword>
<feature type="compositionally biased region" description="Polar residues" evidence="1">
    <location>
        <begin position="1"/>
        <end position="15"/>
    </location>
</feature>
<feature type="region of interest" description="Disordered" evidence="1">
    <location>
        <begin position="1"/>
        <end position="84"/>
    </location>
</feature>
<dbReference type="EMBL" id="BDIP01004846">
    <property type="protein sequence ID" value="GIQ89250.1"/>
    <property type="molecule type" value="Genomic_DNA"/>
</dbReference>
<protein>
    <submittedName>
        <fullName evidence="2">Uncharacterized protein</fullName>
    </submittedName>
</protein>
<gene>
    <name evidence="2" type="ORF">KIPB_011674</name>
</gene>
<proteinExistence type="predicted"/>
<evidence type="ECO:0000313" key="3">
    <source>
        <dbReference type="Proteomes" id="UP000265618"/>
    </source>
</evidence>
<organism evidence="2 3">
    <name type="scientific">Kipferlia bialata</name>
    <dbReference type="NCBI Taxonomy" id="797122"/>
    <lineage>
        <taxon>Eukaryota</taxon>
        <taxon>Metamonada</taxon>
        <taxon>Carpediemonas-like organisms</taxon>
        <taxon>Kipferlia</taxon>
    </lineage>
</organism>
<feature type="compositionally biased region" description="Basic and acidic residues" evidence="1">
    <location>
        <begin position="61"/>
        <end position="70"/>
    </location>
</feature>
<dbReference type="AlphaFoldDB" id="A0A9K3GNY6"/>